<name>Q22U14_TETTS</name>
<organism evidence="6 7">
    <name type="scientific">Tetrahymena thermophila (strain SB210)</name>
    <dbReference type="NCBI Taxonomy" id="312017"/>
    <lineage>
        <taxon>Eukaryota</taxon>
        <taxon>Sar</taxon>
        <taxon>Alveolata</taxon>
        <taxon>Ciliophora</taxon>
        <taxon>Intramacronucleata</taxon>
        <taxon>Oligohymenophorea</taxon>
        <taxon>Hymenostomatida</taxon>
        <taxon>Tetrahymenina</taxon>
        <taxon>Tetrahymenidae</taxon>
        <taxon>Tetrahymena</taxon>
    </lineage>
</organism>
<keyword evidence="1" id="KW-0813">Transport</keyword>
<dbReference type="InterPro" id="IPR000185">
    <property type="entry name" value="SecA"/>
</dbReference>
<feature type="region of interest" description="Disordered" evidence="4">
    <location>
        <begin position="1"/>
        <end position="22"/>
    </location>
</feature>
<feature type="coiled-coil region" evidence="3">
    <location>
        <begin position="1179"/>
        <end position="1206"/>
    </location>
</feature>
<dbReference type="CDD" id="cd00198">
    <property type="entry name" value="vWFA"/>
    <property type="match status" value="1"/>
</dbReference>
<keyword evidence="3" id="KW-0175">Coiled coil</keyword>
<evidence type="ECO:0000259" key="5">
    <source>
        <dbReference type="PROSITE" id="PS51196"/>
    </source>
</evidence>
<dbReference type="Proteomes" id="UP000009168">
    <property type="component" value="Unassembled WGS sequence"/>
</dbReference>
<dbReference type="OrthoDB" id="2386367at2759"/>
<accession>Q22U14</accession>
<dbReference type="InterPro" id="IPR014018">
    <property type="entry name" value="SecA_motor_DEAD"/>
</dbReference>
<feature type="compositionally biased region" description="Polar residues" evidence="4">
    <location>
        <begin position="12"/>
        <end position="22"/>
    </location>
</feature>
<sequence length="3474" mass="405101">MDFGSDSEETKSNGCNEDQNLQDIQMEEIQRNQQSSQQSSSYVQNSQMEIQKVNLQEDIPSWNLTQVAPQKIQEQLESQLKDLLKQLDLENESYIQSEIQDTLDQIENCKKRNQQNKLLEKQDLLKKLRQAEQFVQKLKDLKQQTEGSQKQTQQQQVENQLNQLLNELELHDAKLITEEIEEVKDLIEKQTSRNQLNKVSESKQRLAKLDQAQAKYKELLALKGETLLDQNQVKQQQLGEQLKVLLQELDLENESYIQSEIQDTLDQIENCKKRNQQNKLLEKQDTLQKLRQAEEIVKQLKDLKQQTEGSQNQSQQQQLESQLNQLLNELELHEAKLITEEIEEIKDLIEKQTSRNQLSKVSESKIRLAKLEQAQVKYNELLALKGETVLDQNQVKQQQLEEKLKTLLKELDLENESYIQAEIQDTLDQIESCQKKNQQNKVLQKKETLDKLKEAEKIVKELNDLKSQTEKPQDQTQQQQLESELNQIFEDLDIHDANILQEEINDVENQIQKYLSKNQQNNANQSKLRLEKLKKASAIHKELLELKGETIIDQNKAKQQQLDEKLNTLLQQLDLKDASLIQSEIKEVLDEIEVYEKRNQQSKVQQKKETLQKLKDAEIIAKELKDLMNQIEGSQNANQSQQFESQLNSILKELDISDANSIQDEIEDAENQVQKYMSKSQLNNANQSKIRIEKLKEAQKIYIQLNNKNNENQIEQSQPEDSNNNQTEIKENQCQDTNLPKNQPLDITKRYNNYDDLRKDISLTPESSEKYLLEMIEICLSLHQQVDTPQTDSGNQQLLTQKEKIEKRLKVEELITPEINQNLQNIKLNIDQDNFEGIIDETDKLIKKVRPLNIHEMKRLIHEADKAAKVIEGQDIIILLGGTGAGKSTTIHFLAGSEMAQKRIQIQEGTFYDYIGPVKIKNKTLQKIKVGFSATSETRFITPVNINFKDLNIPSNDSIILCDSPGFDDTAGPEVDIANGLGIVKAIKKCKSVRPVILLSFKSQGDRGQGIKQLAHILVGFVEDIQDKLSSFSYLFSKYPKDYNINSELINIKKSLDSNIEEKSDKAFVSLFEDMIEKTKKSCNKIDPIKGNPAEILKSLIKQEGILDPSSVFKFSITTNSYSAITEYTQKTQQTIISALSRSEYELINFKLDELKFLMDILSQESTKQTYEYCVNYIKDVIKKEYENATEQLNQQINNNNKLDTNYLRQYQELIQKFQQIQSLKNNHLGAHTSNANDLIDQLKFAIKKLAEVFDQENIIQTSVLVNLGNIKLISEYFPEVMQQYNEACQKIQKQIEDVFASCIQALKNKNFDDLAQAIYKITQYRKQFKNHLDDQPILDQLERIKDQFKTRIDQSVQEVIEILKLQLLKDEDINIINEQISIIENAEKNLLLAQNINIDYVKNQKNNLFKNLLEKFEKISKKIEEILRKEPDQAFLQLKNLVEEMDQFRKINGIENRTADTYYKSIQEIQSLMQQIKRDVEQLLSDFQHDKKKVDFQKIYRCLNQLKCAQWMNDVNKGAYDQTITHISQELLKYSQFEIIQKLGEIDLSQKNYGNIQVASELIKELEAMILFEEYNSKLTELRENACSMFKKSVQVVFNQVKELINAASTGGQLFQVKDKEEEKQELEKSEQKEQQLNRQRLLVKLDGSKIEDYLNYIRVACQNKWTRDDANTLLEQLKEFLAFYKESKNQQILNHYENIIDLHEQDEKKKTQSALQLSELIQELMSLQKYEETSSLIQPNQLIQDQKNRMQQYYIELSHDMSQPTIDKQKLAKSIIISKLLSHTDNKFEENKFFNLYQSKQNALNDEFKDNYKKILQAIEKNDFVAVKTELMQLDDNPVNQKAMNQIKAQLQYQTETLLEQAKLDALALGNQIEKDIIMKIIKTIEIIKKSKSSFKEYFEKSFLETIDTEIESIISDIDQKISKFLESITALLKQSDFFEVEEKREYITQILQLLAAHSKDKKNKDKLNQLQSDLEKKVEEITATKYEDEKDFIFHPPKQILEKLSKVKGRNLKYAECYTNLQQILIIKVRQQIVDYQSSDSSQQSQQILKVETLMNSVPEELKQALKDQFDTSKQQNEQRRKVFEDQFNELQSCEDLDRKKVFLDECKAQKMHNFEDKMRKLVQEECQSILSKFQEDMESGKPKDGVQKAIKLLEYNKHFENDEKIKSQFEKVSNTIKEEMKNKVNNLKCIEKFEDNTDQYEKEYELFLNLLQTIKDYKEQLLSSDFDKILQEFCSILQTFFIDIFKNFDEDLNNDKVQHIEKDLTTIKKWENLVQKLKKDFQKVNNLSSCFEQLPKAIATIQEKSVSFKECMEKLANRLFDSKNDIMKFNFIQDLNKDDYYKQIQKGLQTLKQAQEAKIDFKETKFEPECYEKECIPTIVKKIEEEEEKVYQVLRKEDSQIQDKDYKQINQFYENIESLKNNVNQFIPVEKHIDELNDKIDQRIDKIENNIDLENVDSVAQNIIQMKKHSENLHPFKKKISGKLDNFLKNKYFKDKESKSMKMAKLAAHLQDDENGYGAAIIEESEVFKGVSISIFNESTQKHGIDYVIENIRGDEIDKTKLKELYMKFEKEYQEIVTKNLLYVEKNTKTDKEIIEDLVIKTKQITNKKVEMKEGKINWDNSLRQKLPSLVANLFALWTLLNTQYFKEVADLENKHNYLLKPHAGQVISIFRLIGIGYSKDNLYNNLVQLGTGEGKSIILAITSITFALFDMDIYCACYSEYLSQRDYNSFVQLFNTLGVTPNIKYGIFNKICEQIINENGQVRDLAVNYITNGFSGRSKGLDKDKQRKPKILLIDEVDVFFSQDFYGKLYNPIARLQDQCIIDLAQFIWNRRSNYLSLKEVQETECYQQCISKFKNLNCIIDESIKDMISDSRNFEHKYVVQNLQIGYQEQDGISFDITYGYKTLFAYFYELEQKRVSESKLKENTFISIKCGSFSYSEIPFKFDCIVGVTGTLETLSVPEKNIVQKIYNITKDTYIPSVFGKNNRKFAEKDDTHVEDEDDYFKVLRNEIERNLNRNGSDKNLRSVLVFFESKQKLINFYQSDQMKDIKMDVEIITEEVSTNNDKKQQLIKKATVSGQITLLTSSFGRGTDFICRDQKVLNSGGVHVIQTFYSSKKSEEVQIMGRSARQGQVGSYSLVLLDQELQRVIGPGYEQALKDMRDNNNHYKKLGEYRKLREDQEYDNRNKFIEQIKKDHEEGQKFVQAMLEQDEKFIKEFLASKNKGTNEIPNLIRILCLVDGTGSMGPLLNKAKTTVSEMFERSCKIIKNTKKNIPEDCFKLQFAVYRDYDQKEGVLQASPWESKVDNLRLFLDTVKPAGGGDYEEAVEIGFQHANQENQNQEIAAIILLADAPSKSMSSIKQYREKYGGESYWKTTKYSEITDYKKEMQKLKAANIPIHSFYLDEGAKSNFEEISAFTNGKCEGLNIDSNDATDKLIQIVVEPILKNVGKQNGLGDDLYQEYLKLFAKSYK</sequence>
<proteinExistence type="predicted"/>
<dbReference type="PANTHER" id="PTHR30612">
    <property type="entry name" value="SECA INNER MEMBRANE COMPONENT OF SEC PROTEIN SECRETION SYSTEM"/>
    <property type="match status" value="1"/>
</dbReference>
<dbReference type="EMBL" id="GG662830">
    <property type="protein sequence ID" value="EAR88873.1"/>
    <property type="molecule type" value="Genomic_DNA"/>
</dbReference>
<feature type="coiled-coil region" evidence="3">
    <location>
        <begin position="273"/>
        <end position="355"/>
    </location>
</feature>
<dbReference type="OMA" id="NMICERI"/>
<dbReference type="HOGENOM" id="CLU_000298_0_0_1"/>
<feature type="coiled-coil region" evidence="3">
    <location>
        <begin position="2264"/>
        <end position="2291"/>
    </location>
</feature>
<keyword evidence="6" id="KW-0067">ATP-binding</keyword>
<dbReference type="GO" id="GO:0006886">
    <property type="term" value="P:intracellular protein transport"/>
    <property type="evidence" value="ECO:0007669"/>
    <property type="project" value="InterPro"/>
</dbReference>
<dbReference type="GO" id="GO:0005524">
    <property type="term" value="F:ATP binding"/>
    <property type="evidence" value="ECO:0007669"/>
    <property type="project" value="InterPro"/>
</dbReference>
<reference evidence="7" key="1">
    <citation type="journal article" date="2006" name="PLoS Biol.">
        <title>Macronuclear genome sequence of the ciliate Tetrahymena thermophila, a model eukaryote.</title>
        <authorList>
            <person name="Eisen J.A."/>
            <person name="Coyne R.S."/>
            <person name="Wu M."/>
            <person name="Wu D."/>
            <person name="Thiagarajan M."/>
            <person name="Wortman J.R."/>
            <person name="Badger J.H."/>
            <person name="Ren Q."/>
            <person name="Amedeo P."/>
            <person name="Jones K.M."/>
            <person name="Tallon L.J."/>
            <person name="Delcher A.L."/>
            <person name="Salzberg S.L."/>
            <person name="Silva J.C."/>
            <person name="Haas B.J."/>
            <person name="Majoros W.H."/>
            <person name="Farzad M."/>
            <person name="Carlton J.M."/>
            <person name="Smith R.K. Jr."/>
            <person name="Garg J."/>
            <person name="Pearlman R.E."/>
            <person name="Karrer K.M."/>
            <person name="Sun L."/>
            <person name="Manning G."/>
            <person name="Elde N.C."/>
            <person name="Turkewitz A.P."/>
            <person name="Asai D.J."/>
            <person name="Wilkes D.E."/>
            <person name="Wang Y."/>
            <person name="Cai H."/>
            <person name="Collins K."/>
            <person name="Stewart B.A."/>
            <person name="Lee S.R."/>
            <person name="Wilamowska K."/>
            <person name="Weinberg Z."/>
            <person name="Ruzzo W.L."/>
            <person name="Wloga D."/>
            <person name="Gaertig J."/>
            <person name="Frankel J."/>
            <person name="Tsao C.-C."/>
            <person name="Gorovsky M.A."/>
            <person name="Keeling P.J."/>
            <person name="Waller R.F."/>
            <person name="Patron N.J."/>
            <person name="Cherry J.M."/>
            <person name="Stover N.A."/>
            <person name="Krieger C.J."/>
            <person name="del Toro C."/>
            <person name="Ryder H.F."/>
            <person name="Williamson S.C."/>
            <person name="Barbeau R.A."/>
            <person name="Hamilton E.P."/>
            <person name="Orias E."/>
        </authorList>
    </citation>
    <scope>NUCLEOTIDE SEQUENCE [LARGE SCALE GENOMIC DNA]</scope>
    <source>
        <strain evidence="7">SB210</strain>
    </source>
</reference>
<keyword evidence="6" id="KW-0347">Helicase</keyword>
<feature type="coiled-coil region" evidence="3">
    <location>
        <begin position="497"/>
        <end position="715"/>
    </location>
</feature>
<keyword evidence="2" id="KW-0811">Translocation</keyword>
<dbReference type="GO" id="GO:0004386">
    <property type="term" value="F:helicase activity"/>
    <property type="evidence" value="ECO:0007669"/>
    <property type="project" value="UniProtKB-KW"/>
</dbReference>
<dbReference type="GeneID" id="7826093"/>
<protein>
    <submittedName>
        <fullName evidence="6">Helicase carboxy-terminal domain protein, putative</fullName>
    </submittedName>
</protein>
<keyword evidence="6" id="KW-0547">Nucleotide-binding</keyword>
<evidence type="ECO:0000313" key="7">
    <source>
        <dbReference type="Proteomes" id="UP000009168"/>
    </source>
</evidence>
<dbReference type="InterPro" id="IPR027417">
    <property type="entry name" value="P-loop_NTPase"/>
</dbReference>
<feature type="coiled-coil region" evidence="3">
    <location>
        <begin position="390"/>
        <end position="465"/>
    </location>
</feature>
<dbReference type="GO" id="GO:0006605">
    <property type="term" value="P:protein targeting"/>
    <property type="evidence" value="ECO:0007669"/>
    <property type="project" value="InterPro"/>
</dbReference>
<keyword evidence="1" id="KW-0653">Protein transport</keyword>
<dbReference type="PROSITE" id="PS51196">
    <property type="entry name" value="SECA_MOTOR_DEAD"/>
    <property type="match status" value="1"/>
</dbReference>
<dbReference type="InterPro" id="IPR036465">
    <property type="entry name" value="vWFA_dom_sf"/>
</dbReference>
<feature type="domain" description="SecA family profile" evidence="5">
    <location>
        <begin position="2563"/>
        <end position="3173"/>
    </location>
</feature>
<keyword evidence="6" id="KW-0378">Hydrolase</keyword>
<dbReference type="Gene3D" id="3.40.50.300">
    <property type="entry name" value="P-loop containing nucleotide triphosphate hydrolases"/>
    <property type="match status" value="3"/>
</dbReference>
<evidence type="ECO:0000256" key="2">
    <source>
        <dbReference type="ARBA" id="ARBA00023010"/>
    </source>
</evidence>
<dbReference type="PANTHER" id="PTHR30612:SF0">
    <property type="entry name" value="CHLOROPLAST PROTEIN-TRANSPORTING ATPASE"/>
    <property type="match status" value="1"/>
</dbReference>
<dbReference type="SUPFAM" id="SSF52540">
    <property type="entry name" value="P-loop containing nucleoside triphosphate hydrolases"/>
    <property type="match status" value="3"/>
</dbReference>
<evidence type="ECO:0000256" key="4">
    <source>
        <dbReference type="SAM" id="MobiDB-lite"/>
    </source>
</evidence>
<feature type="coiled-coil region" evidence="3">
    <location>
        <begin position="73"/>
        <end position="193"/>
    </location>
</feature>
<evidence type="ECO:0000256" key="1">
    <source>
        <dbReference type="ARBA" id="ARBA00022927"/>
    </source>
</evidence>
<gene>
    <name evidence="6" type="ORF">TTHERM_00264680</name>
</gene>
<keyword evidence="7" id="KW-1185">Reference proteome</keyword>
<evidence type="ECO:0000256" key="3">
    <source>
        <dbReference type="SAM" id="Coils"/>
    </source>
</evidence>
<dbReference type="eggNOG" id="ENOG502RZNF">
    <property type="taxonomic scope" value="Eukaryota"/>
</dbReference>
<dbReference type="SUPFAM" id="SSF53300">
    <property type="entry name" value="vWA-like"/>
    <property type="match status" value="1"/>
</dbReference>
<evidence type="ECO:0000313" key="6">
    <source>
        <dbReference type="EMBL" id="EAR88873.1"/>
    </source>
</evidence>
<dbReference type="RefSeq" id="XP_001009118.1">
    <property type="nucleotide sequence ID" value="XM_001009118.3"/>
</dbReference>
<dbReference type="KEGG" id="tet:TTHERM_00264680"/>
<dbReference type="InParanoid" id="Q22U14"/>